<accession>T2KJH7</accession>
<keyword evidence="1" id="KW-0472">Membrane</keyword>
<proteinExistence type="predicted"/>
<dbReference type="RefSeq" id="WP_038526950.1">
    <property type="nucleotide sequence ID" value="NZ_HG315671.1"/>
</dbReference>
<reference evidence="2 3" key="1">
    <citation type="journal article" date="2013" name="Appl. Environ. Microbiol.">
        <title>The genome of the alga-associated marine flavobacterium Formosa agariphila KMM 3901T reveals a broad potential for degradation of algal polysaccharides.</title>
        <authorList>
            <person name="Mann A.J."/>
            <person name="Hahnke R.L."/>
            <person name="Huang S."/>
            <person name="Werner J."/>
            <person name="Xing P."/>
            <person name="Barbeyron T."/>
            <person name="Huettel B."/>
            <person name="Stueber K."/>
            <person name="Reinhardt R."/>
            <person name="Harder J."/>
            <person name="Gloeckner F.O."/>
            <person name="Amann R.I."/>
            <person name="Teeling H."/>
        </authorList>
    </citation>
    <scope>NUCLEOTIDE SEQUENCE [LARGE SCALE GENOMIC DNA]</scope>
    <source>
        <strain evidence="3">DSM 15362 / KCTC 12365 / LMG 23005 / KMM 3901</strain>
    </source>
</reference>
<evidence type="ECO:0000313" key="2">
    <source>
        <dbReference type="EMBL" id="CDF78144.1"/>
    </source>
</evidence>
<sequence>MFLSEFNQKVNQAKPLDFGVIFSQAIELFKKVWVQGLITVLISIVGILPLYGIIYIPLLMVGVDPELMASNDELNVPFLILGALFFIAFIILASAFSIALMAAFYRICKQRDLEESVKDDYFYYFKKAYFMKLIKLSVVGIAISLLASILFLLPLFYVMVPMSFLTVIFAFNPEARVTDIVKASFKLGHKKWLITFGLMLICGILAEMVGLILCFVGLFATVSFAYLPLYIIYKEVIGFENSEDETVSIERH</sequence>
<dbReference type="eggNOG" id="ENOG502ZAPM">
    <property type="taxonomic scope" value="Bacteria"/>
</dbReference>
<keyword evidence="1" id="KW-1133">Transmembrane helix</keyword>
<feature type="transmembrane region" description="Helical" evidence="1">
    <location>
        <begin position="129"/>
        <end position="149"/>
    </location>
</feature>
<dbReference type="EMBL" id="HG315671">
    <property type="protein sequence ID" value="CDF78144.1"/>
    <property type="molecule type" value="Genomic_DNA"/>
</dbReference>
<organism evidence="2 3">
    <name type="scientific">Formosa agariphila (strain DSM 15362 / KCTC 12365 / LMG 23005 / KMM 3901 / M-2Alg 35-1)</name>
    <dbReference type="NCBI Taxonomy" id="1347342"/>
    <lineage>
        <taxon>Bacteria</taxon>
        <taxon>Pseudomonadati</taxon>
        <taxon>Bacteroidota</taxon>
        <taxon>Flavobacteriia</taxon>
        <taxon>Flavobacteriales</taxon>
        <taxon>Flavobacteriaceae</taxon>
        <taxon>Formosa</taxon>
    </lineage>
</organism>
<name>T2KJH7_FORAG</name>
<dbReference type="Proteomes" id="UP000016160">
    <property type="component" value="Chromosome"/>
</dbReference>
<keyword evidence="3" id="KW-1185">Reference proteome</keyword>
<feature type="transmembrane region" description="Helical" evidence="1">
    <location>
        <begin position="192"/>
        <end position="220"/>
    </location>
</feature>
<gene>
    <name evidence="2" type="ORF">BN863_4320</name>
</gene>
<dbReference type="STRING" id="1347342.BN863_4320"/>
<dbReference type="AlphaFoldDB" id="T2KJH7"/>
<feature type="transmembrane region" description="Helical" evidence="1">
    <location>
        <begin position="78"/>
        <end position="108"/>
    </location>
</feature>
<dbReference type="HOGENOM" id="CLU_1097082_0_0_10"/>
<protein>
    <submittedName>
        <fullName evidence="2">Conserved hypothetical membrane protein (DUF4013)</fullName>
    </submittedName>
</protein>
<keyword evidence="1" id="KW-0812">Transmembrane</keyword>
<evidence type="ECO:0000256" key="1">
    <source>
        <dbReference type="SAM" id="Phobius"/>
    </source>
</evidence>
<dbReference type="PATRIC" id="fig|1347342.6.peg.436"/>
<evidence type="ECO:0000313" key="3">
    <source>
        <dbReference type="Proteomes" id="UP000016160"/>
    </source>
</evidence>
<feature type="transmembrane region" description="Helical" evidence="1">
    <location>
        <begin position="32"/>
        <end position="58"/>
    </location>
</feature>
<dbReference type="OrthoDB" id="1365379at2"/>